<dbReference type="EMBL" id="CP069486">
    <property type="protein sequence ID" value="QRO84831.1"/>
    <property type="molecule type" value="Genomic_DNA"/>
</dbReference>
<sequence length="98" mass="10515">MTIPTAIIILFWGILAGIGANINQYWIMSAAPQAPDFANGLFLTSVNLGTTIGTSISGIIITSLGTQEILFVGVIALIISMVFIIMRNIIYRSEAKKV</sequence>
<evidence type="ECO:0000256" key="1">
    <source>
        <dbReference type="SAM" id="Phobius"/>
    </source>
</evidence>
<evidence type="ECO:0008006" key="4">
    <source>
        <dbReference type="Google" id="ProtNLM"/>
    </source>
</evidence>
<dbReference type="Proteomes" id="UP000627155">
    <property type="component" value="Chromosome"/>
</dbReference>
<keyword evidence="1" id="KW-1133">Transmembrane helix</keyword>
<evidence type="ECO:0000313" key="2">
    <source>
        <dbReference type="EMBL" id="QRO84831.1"/>
    </source>
</evidence>
<gene>
    <name evidence="2" type="ORF">I6J37_11730</name>
</gene>
<accession>A0ABX7HDY5</accession>
<evidence type="ECO:0000313" key="3">
    <source>
        <dbReference type="Proteomes" id="UP000627155"/>
    </source>
</evidence>
<keyword evidence="1" id="KW-0472">Membrane</keyword>
<proteinExistence type="predicted"/>
<reference evidence="2 3" key="1">
    <citation type="submission" date="2021-02" db="EMBL/GenBank/DDBJ databases">
        <title>FDA dAtabase for Regulatory Grade micrObial Sequences (FDA-ARGOS): Supporting development and validation of Infectious Disease Dx tests.</title>
        <authorList>
            <person name="Sproer C."/>
            <person name="Gronow S."/>
            <person name="Severitt S."/>
            <person name="Schroder I."/>
            <person name="Tallon L."/>
            <person name="Sadzewicz L."/>
            <person name="Zhao X."/>
            <person name="Boylan J."/>
            <person name="Ott S."/>
            <person name="Bowen H."/>
            <person name="Vavikolanu K."/>
            <person name="Mehta A."/>
            <person name="Aluvathingal J."/>
            <person name="Nadendla S."/>
            <person name="Lowell S."/>
            <person name="Myers T."/>
            <person name="Yan Y."/>
            <person name="Sichtig H."/>
        </authorList>
    </citation>
    <scope>NUCLEOTIDE SEQUENCE [LARGE SCALE GENOMIC DNA]</scope>
    <source>
        <strain evidence="2 3">FDAARGOS_1207</strain>
    </source>
</reference>
<dbReference type="SUPFAM" id="SSF103473">
    <property type="entry name" value="MFS general substrate transporter"/>
    <property type="match status" value="1"/>
</dbReference>
<feature type="transmembrane region" description="Helical" evidence="1">
    <location>
        <begin position="69"/>
        <end position="90"/>
    </location>
</feature>
<organism evidence="2 3">
    <name type="scientific">Mammaliicoccus vitulinus</name>
    <dbReference type="NCBI Taxonomy" id="71237"/>
    <lineage>
        <taxon>Bacteria</taxon>
        <taxon>Bacillati</taxon>
        <taxon>Bacillota</taxon>
        <taxon>Bacilli</taxon>
        <taxon>Bacillales</taxon>
        <taxon>Staphylococcaceae</taxon>
        <taxon>Mammaliicoccus</taxon>
    </lineage>
</organism>
<keyword evidence="3" id="KW-1185">Reference proteome</keyword>
<protein>
    <recommendedName>
        <fullName evidence="4">Major facilitator superfamily (MFS) profile domain-containing protein</fullName>
    </recommendedName>
</protein>
<feature type="transmembrane region" description="Helical" evidence="1">
    <location>
        <begin position="40"/>
        <end position="63"/>
    </location>
</feature>
<dbReference type="InterPro" id="IPR036259">
    <property type="entry name" value="MFS_trans_sf"/>
</dbReference>
<dbReference type="RefSeq" id="WP_204107816.1">
    <property type="nucleotide sequence ID" value="NZ_CBCPHH010000004.1"/>
</dbReference>
<keyword evidence="1" id="KW-0812">Transmembrane</keyword>
<name>A0ABX7HDY5_9STAP</name>
<feature type="transmembrane region" description="Helical" evidence="1">
    <location>
        <begin position="6"/>
        <end position="28"/>
    </location>
</feature>